<comment type="similarity">
    <text evidence="7">Belongs to the eIF-3 subunit I family.</text>
</comment>
<dbReference type="AlphaFoldDB" id="A0A7S2NVM0"/>
<comment type="subunit">
    <text evidence="7">Component of the eukaryotic translation initiation factor 3 (eIF-3) complex.</text>
</comment>
<name>A0A7S2NVM0_9STRA</name>
<keyword evidence="5 7" id="KW-0648">Protein biosynthesis</keyword>
<evidence type="ECO:0000256" key="1">
    <source>
        <dbReference type="ARBA" id="ARBA00022490"/>
    </source>
</evidence>
<evidence type="ECO:0000256" key="7">
    <source>
        <dbReference type="HAMAP-Rule" id="MF_03008"/>
    </source>
</evidence>
<feature type="repeat" description="WD" evidence="8">
    <location>
        <begin position="48"/>
        <end position="89"/>
    </location>
</feature>
<protein>
    <recommendedName>
        <fullName evidence="7">Eukaryotic translation initiation factor 3 subunit I</fullName>
        <shortName evidence="7">eIF3i</shortName>
    </recommendedName>
</protein>
<feature type="repeat" description="WD" evidence="8">
    <location>
        <begin position="289"/>
        <end position="319"/>
    </location>
</feature>
<organism evidence="9">
    <name type="scientific">Leptocylindrus danicus</name>
    <dbReference type="NCBI Taxonomy" id="163516"/>
    <lineage>
        <taxon>Eukaryota</taxon>
        <taxon>Sar</taxon>
        <taxon>Stramenopiles</taxon>
        <taxon>Ochrophyta</taxon>
        <taxon>Bacillariophyta</taxon>
        <taxon>Coscinodiscophyceae</taxon>
        <taxon>Chaetocerotophycidae</taxon>
        <taxon>Leptocylindrales</taxon>
        <taxon>Leptocylindraceae</taxon>
        <taxon>Leptocylindrus</taxon>
    </lineage>
</organism>
<comment type="function">
    <text evidence="7">Component of the eukaryotic translation initiation factor 3 (eIF-3) complex, which is involved in protein synthesis of a specialized repertoire of mRNAs and, together with other initiation factors, stimulates binding of mRNA and methionyl-tRNAi to the 40S ribosome. The eIF-3 complex specifically targets and initiates translation of a subset of mRNAs involved in cell proliferation.</text>
</comment>
<dbReference type="PANTHER" id="PTHR19877">
    <property type="entry name" value="EUKARYOTIC TRANSLATION INITIATION FACTOR 3 SUBUNIT I"/>
    <property type="match status" value="1"/>
</dbReference>
<sequence>MRPILLKGHERSITVVKYNRDGDLLFTASKDHVPSVWRAEDGSRLGTFNGHKGTIWDLDSDSTTTYLLSASADTTVKLWSICDGQIIRDYPHRGPVRGVAWAAGGQMFATISDPFVEHPGYISVFAVPKSESPEQWSEKPILEIELPKNNKGQRVNATNVVWLNLNEAIFVTFDNGCIRLYDPENGEELEEIQPHEKKINRVSFNRNKTMFITSSADFTAKLYDVVELEHLKTYQTDRPVNDAVISPTKDHILLGGGQEAMSVTTTAGKVGKFETRFFHLVYEEEFGIVKGHFGPINALDINPNGLSYASGAEDGYIRLHFFDKSYIEMKDPVPEVNETDDDDEEDPAAE</sequence>
<evidence type="ECO:0000256" key="4">
    <source>
        <dbReference type="ARBA" id="ARBA00022737"/>
    </source>
</evidence>
<dbReference type="PROSITE" id="PS50082">
    <property type="entry name" value="WD_REPEATS_2"/>
    <property type="match status" value="4"/>
</dbReference>
<dbReference type="SUPFAM" id="SSF50978">
    <property type="entry name" value="WD40 repeat-like"/>
    <property type="match status" value="1"/>
</dbReference>
<keyword evidence="1 7" id="KW-0963">Cytoplasm</keyword>
<dbReference type="Gene3D" id="2.130.10.10">
    <property type="entry name" value="YVTN repeat-like/Quinoprotein amine dehydrogenase"/>
    <property type="match status" value="1"/>
</dbReference>
<dbReference type="InterPro" id="IPR001680">
    <property type="entry name" value="WD40_rpt"/>
</dbReference>
<evidence type="ECO:0000313" key="9">
    <source>
        <dbReference type="EMBL" id="CAD9560815.1"/>
    </source>
</evidence>
<dbReference type="EMBL" id="HBGY01004559">
    <property type="protein sequence ID" value="CAD9560815.1"/>
    <property type="molecule type" value="Transcribed_RNA"/>
</dbReference>
<evidence type="ECO:0000256" key="2">
    <source>
        <dbReference type="ARBA" id="ARBA00022540"/>
    </source>
</evidence>
<dbReference type="HAMAP" id="MF_03008">
    <property type="entry name" value="eIF3i"/>
    <property type="match status" value="1"/>
</dbReference>
<dbReference type="PROSITE" id="PS50294">
    <property type="entry name" value="WD_REPEATS_REGION"/>
    <property type="match status" value="2"/>
</dbReference>
<feature type="repeat" description="WD" evidence="8">
    <location>
        <begin position="6"/>
        <end position="47"/>
    </location>
</feature>
<keyword evidence="4" id="KW-0677">Repeat</keyword>
<evidence type="ECO:0000256" key="6">
    <source>
        <dbReference type="ARBA" id="ARBA00038394"/>
    </source>
</evidence>
<dbReference type="InterPro" id="IPR027525">
    <property type="entry name" value="eIF3i"/>
</dbReference>
<comment type="subcellular location">
    <subcellularLocation>
        <location evidence="7">Cytoplasm</location>
    </subcellularLocation>
</comment>
<gene>
    <name evidence="9" type="ORF">LDAN0321_LOCUS2729</name>
</gene>
<evidence type="ECO:0000256" key="5">
    <source>
        <dbReference type="ARBA" id="ARBA00022917"/>
    </source>
</evidence>
<dbReference type="GO" id="GO:0016282">
    <property type="term" value="C:eukaryotic 43S preinitiation complex"/>
    <property type="evidence" value="ECO:0007669"/>
    <property type="project" value="UniProtKB-UniRule"/>
</dbReference>
<dbReference type="GO" id="GO:0071541">
    <property type="term" value="C:eukaryotic translation initiation factor 3 complex, eIF3m"/>
    <property type="evidence" value="ECO:0007669"/>
    <property type="project" value="TreeGrafter"/>
</dbReference>
<dbReference type="InterPro" id="IPR015943">
    <property type="entry name" value="WD40/YVTN_repeat-like_dom_sf"/>
</dbReference>
<reference evidence="9" key="1">
    <citation type="submission" date="2021-01" db="EMBL/GenBank/DDBJ databases">
        <authorList>
            <person name="Corre E."/>
            <person name="Pelletier E."/>
            <person name="Niang G."/>
            <person name="Scheremetjew M."/>
            <person name="Finn R."/>
            <person name="Kale V."/>
            <person name="Holt S."/>
            <person name="Cochrane G."/>
            <person name="Meng A."/>
            <person name="Brown T."/>
            <person name="Cohen L."/>
        </authorList>
    </citation>
    <scope>NUCLEOTIDE SEQUENCE</scope>
    <source>
        <strain evidence="9">B650</strain>
    </source>
</reference>
<evidence type="ECO:0000256" key="8">
    <source>
        <dbReference type="PROSITE-ProRule" id="PRU00221"/>
    </source>
</evidence>
<comment type="similarity">
    <text evidence="6">Belongs to the WD repeat STRAP family.</text>
</comment>
<dbReference type="InterPro" id="IPR036322">
    <property type="entry name" value="WD40_repeat_dom_sf"/>
</dbReference>
<dbReference type="GO" id="GO:0033290">
    <property type="term" value="C:eukaryotic 48S preinitiation complex"/>
    <property type="evidence" value="ECO:0007669"/>
    <property type="project" value="UniProtKB-UniRule"/>
</dbReference>
<dbReference type="GO" id="GO:0003743">
    <property type="term" value="F:translation initiation factor activity"/>
    <property type="evidence" value="ECO:0007669"/>
    <property type="project" value="UniProtKB-UniRule"/>
</dbReference>
<dbReference type="GO" id="GO:0003723">
    <property type="term" value="F:RNA binding"/>
    <property type="evidence" value="ECO:0007669"/>
    <property type="project" value="TreeGrafter"/>
</dbReference>
<proteinExistence type="inferred from homology"/>
<dbReference type="Pfam" id="PF24805">
    <property type="entry name" value="EIF3I"/>
    <property type="match status" value="1"/>
</dbReference>
<feature type="repeat" description="WD" evidence="8">
    <location>
        <begin position="192"/>
        <end position="233"/>
    </location>
</feature>
<keyword evidence="3 8" id="KW-0853">WD repeat</keyword>
<dbReference type="SMART" id="SM00320">
    <property type="entry name" value="WD40"/>
    <property type="match status" value="6"/>
</dbReference>
<accession>A0A7S2NVM0</accession>
<dbReference type="PANTHER" id="PTHR19877:SF1">
    <property type="entry name" value="EUKARYOTIC TRANSLATION INITIATION FACTOR 3 SUBUNIT I"/>
    <property type="match status" value="1"/>
</dbReference>
<dbReference type="CDD" id="cd00200">
    <property type="entry name" value="WD40"/>
    <property type="match status" value="1"/>
</dbReference>
<evidence type="ECO:0000256" key="3">
    <source>
        <dbReference type="ARBA" id="ARBA00022574"/>
    </source>
</evidence>
<keyword evidence="2 7" id="KW-0396">Initiation factor</keyword>
<dbReference type="GO" id="GO:0001732">
    <property type="term" value="P:formation of cytoplasmic translation initiation complex"/>
    <property type="evidence" value="ECO:0007669"/>
    <property type="project" value="UniProtKB-UniRule"/>
</dbReference>